<evidence type="ECO:0000256" key="1">
    <source>
        <dbReference type="SAM" id="Phobius"/>
    </source>
</evidence>
<organism evidence="2 3">
    <name type="scientific">Natronorubrum thiooxidans</name>
    <dbReference type="NCBI Taxonomy" id="308853"/>
    <lineage>
        <taxon>Archaea</taxon>
        <taxon>Methanobacteriati</taxon>
        <taxon>Methanobacteriota</taxon>
        <taxon>Stenosarchaea group</taxon>
        <taxon>Halobacteria</taxon>
        <taxon>Halobacteriales</taxon>
        <taxon>Natrialbaceae</taxon>
        <taxon>Natronorubrum</taxon>
    </lineage>
</organism>
<protein>
    <submittedName>
        <fullName evidence="2">Uncharacterized protein</fullName>
    </submittedName>
</protein>
<dbReference type="STRING" id="308853.SAMN05421752_104269"/>
<evidence type="ECO:0000313" key="3">
    <source>
        <dbReference type="Proteomes" id="UP000185936"/>
    </source>
</evidence>
<dbReference type="AlphaFoldDB" id="A0A1N7EMX7"/>
<feature type="transmembrane region" description="Helical" evidence="1">
    <location>
        <begin position="32"/>
        <end position="54"/>
    </location>
</feature>
<keyword evidence="1" id="KW-0812">Transmembrane</keyword>
<keyword evidence="1" id="KW-1133">Transmembrane helix</keyword>
<feature type="transmembrane region" description="Helical" evidence="1">
    <location>
        <begin position="60"/>
        <end position="83"/>
    </location>
</feature>
<gene>
    <name evidence="2" type="ORF">SAMN05421752_104269</name>
</gene>
<sequence>MDTNSIYVHYQTITRNTYIVISHTIYQIMTGYYDLVLGLIPVALLGITAALTVVGVSLTAAIPIGSAIAIAIMGHAMFVNGPVDSADEARSARPPLNAD</sequence>
<keyword evidence="3" id="KW-1185">Reference proteome</keyword>
<name>A0A1N7EMX7_9EURY</name>
<dbReference type="EMBL" id="FTNR01000004">
    <property type="protein sequence ID" value="SIR89427.1"/>
    <property type="molecule type" value="Genomic_DNA"/>
</dbReference>
<dbReference type="Pfam" id="PF26047">
    <property type="entry name" value="DUF8015"/>
    <property type="match status" value="1"/>
</dbReference>
<dbReference type="InterPro" id="IPR058328">
    <property type="entry name" value="DUF8015"/>
</dbReference>
<proteinExistence type="predicted"/>
<dbReference type="Proteomes" id="UP000185936">
    <property type="component" value="Unassembled WGS sequence"/>
</dbReference>
<reference evidence="3" key="1">
    <citation type="submission" date="2017-01" db="EMBL/GenBank/DDBJ databases">
        <authorList>
            <person name="Varghese N."/>
            <person name="Submissions S."/>
        </authorList>
    </citation>
    <scope>NUCLEOTIDE SEQUENCE [LARGE SCALE GENOMIC DNA]</scope>
    <source>
        <strain evidence="3">type strain: HArc-</strain>
    </source>
</reference>
<evidence type="ECO:0000313" key="2">
    <source>
        <dbReference type="EMBL" id="SIR89427.1"/>
    </source>
</evidence>
<keyword evidence="1" id="KW-0472">Membrane</keyword>
<accession>A0A1N7EMX7</accession>